<dbReference type="InterPro" id="IPR016135">
    <property type="entry name" value="UBQ-conjugating_enzyme/RWD"/>
</dbReference>
<dbReference type="InterPro" id="IPR006575">
    <property type="entry name" value="RWD_dom"/>
</dbReference>
<dbReference type="OMA" id="QWDEHKK"/>
<dbReference type="Proteomes" id="UP000008837">
    <property type="component" value="Unassembled WGS sequence"/>
</dbReference>
<sequence>MVSSEEHVQVLSEEMEVLESIYIEELEKQYPDETPTLSIKVLEDEKQILGESLPQTSPEEELENNQSDPREGVQFLQKELEQVASESLGMPMVFTLASHLREALTDYMTRQAQQAEKDAQKKREAELRAEEEKFRGTAVTLERFKVWRVEFMKKQAALKAEKEEAHIASLTPKEREEYRRMKAKPTGREIFSKPDARVEEEKVTDESVKEVDFSLYSREEREKLAREGEEQRGEEDQGYVEDMDE</sequence>
<dbReference type="AlphaFoldDB" id="A8Q7N9"/>
<accession>A8Q7N9</accession>
<dbReference type="EMBL" id="AAYY01000011">
    <property type="protein sequence ID" value="EDP42331.1"/>
    <property type="molecule type" value="Genomic_DNA"/>
</dbReference>
<feature type="domain" description="RWD" evidence="2">
    <location>
        <begin position="13"/>
        <end position="107"/>
    </location>
</feature>
<dbReference type="STRING" id="425265.A8Q7N9"/>
<feature type="compositionally biased region" description="Acidic residues" evidence="1">
    <location>
        <begin position="236"/>
        <end position="245"/>
    </location>
</feature>
<evidence type="ECO:0000313" key="4">
    <source>
        <dbReference type="Proteomes" id="UP000008837"/>
    </source>
</evidence>
<dbReference type="Gene3D" id="3.10.110.10">
    <property type="entry name" value="Ubiquitin Conjugating Enzyme"/>
    <property type="match status" value="1"/>
</dbReference>
<protein>
    <recommendedName>
        <fullName evidence="2">RWD domain-containing protein</fullName>
    </recommendedName>
</protein>
<feature type="compositionally biased region" description="Basic and acidic residues" evidence="1">
    <location>
        <begin position="171"/>
        <end position="235"/>
    </location>
</feature>
<feature type="region of interest" description="Disordered" evidence="1">
    <location>
        <begin position="48"/>
        <end position="71"/>
    </location>
</feature>
<organism evidence="3 4">
    <name type="scientific">Malassezia globosa (strain ATCC MYA-4612 / CBS 7966)</name>
    <name type="common">Dandruff-associated fungus</name>
    <dbReference type="NCBI Taxonomy" id="425265"/>
    <lineage>
        <taxon>Eukaryota</taxon>
        <taxon>Fungi</taxon>
        <taxon>Dikarya</taxon>
        <taxon>Basidiomycota</taxon>
        <taxon>Ustilaginomycotina</taxon>
        <taxon>Malasseziomycetes</taxon>
        <taxon>Malasseziales</taxon>
        <taxon>Malasseziaceae</taxon>
        <taxon>Malassezia</taxon>
    </lineage>
</organism>
<evidence type="ECO:0000256" key="1">
    <source>
        <dbReference type="SAM" id="MobiDB-lite"/>
    </source>
</evidence>
<keyword evidence="4" id="KW-1185">Reference proteome</keyword>
<dbReference type="GeneID" id="5853851"/>
<dbReference type="KEGG" id="mgl:MGL_3089"/>
<feature type="region of interest" description="Disordered" evidence="1">
    <location>
        <begin position="171"/>
        <end position="245"/>
    </location>
</feature>
<dbReference type="VEuPathDB" id="FungiDB:MGL_3089"/>
<dbReference type="InParanoid" id="A8Q7N9"/>
<dbReference type="OrthoDB" id="277175at2759"/>
<evidence type="ECO:0000259" key="2">
    <source>
        <dbReference type="PROSITE" id="PS50908"/>
    </source>
</evidence>
<dbReference type="Pfam" id="PF05773">
    <property type="entry name" value="RWD"/>
    <property type="match status" value="1"/>
</dbReference>
<gene>
    <name evidence="3" type="ORF">MGL_3089</name>
</gene>
<evidence type="ECO:0000313" key="3">
    <source>
        <dbReference type="EMBL" id="EDP42331.1"/>
    </source>
</evidence>
<dbReference type="RefSeq" id="XP_001729545.1">
    <property type="nucleotide sequence ID" value="XM_001729493.1"/>
</dbReference>
<dbReference type="PROSITE" id="PS50908">
    <property type="entry name" value="RWD"/>
    <property type="match status" value="1"/>
</dbReference>
<proteinExistence type="predicted"/>
<dbReference type="InterPro" id="IPR040213">
    <property type="entry name" value="GIR2-like"/>
</dbReference>
<dbReference type="PANTHER" id="PTHR12292">
    <property type="entry name" value="RWD DOMAIN-CONTAINING PROTEIN"/>
    <property type="match status" value="1"/>
</dbReference>
<comment type="caution">
    <text evidence="3">The sequence shown here is derived from an EMBL/GenBank/DDBJ whole genome shotgun (WGS) entry which is preliminary data.</text>
</comment>
<dbReference type="SMART" id="SM00591">
    <property type="entry name" value="RWD"/>
    <property type="match status" value="1"/>
</dbReference>
<dbReference type="FunCoup" id="A8Q7N9">
    <property type="interactions" value="186"/>
</dbReference>
<name>A8Q7N9_MALGO</name>
<reference evidence="3 4" key="1">
    <citation type="journal article" date="2007" name="Proc. Natl. Acad. Sci. U.S.A.">
        <title>Dandruff-associated Malassezia genomes reveal convergent and divergent virulence traits shared with plant and human fungal pathogens.</title>
        <authorList>
            <person name="Xu J."/>
            <person name="Saunders C.W."/>
            <person name="Hu P."/>
            <person name="Grant R.A."/>
            <person name="Boekhout T."/>
            <person name="Kuramae E.E."/>
            <person name="Kronstad J.W."/>
            <person name="Deangelis Y.M."/>
            <person name="Reeder N.L."/>
            <person name="Johnstone K.R."/>
            <person name="Leland M."/>
            <person name="Fieno A.M."/>
            <person name="Begley W.M."/>
            <person name="Sun Y."/>
            <person name="Lacey M.P."/>
            <person name="Chaudhary T."/>
            <person name="Keough T."/>
            <person name="Chu L."/>
            <person name="Sears R."/>
            <person name="Yuan B."/>
            <person name="Dawson T.L.Jr."/>
        </authorList>
    </citation>
    <scope>NUCLEOTIDE SEQUENCE [LARGE SCALE GENOMIC DNA]</scope>
    <source>
        <strain evidence="4">ATCC MYA-4612 / CBS 7966</strain>
    </source>
</reference>
<dbReference type="SUPFAM" id="SSF54495">
    <property type="entry name" value="UBC-like"/>
    <property type="match status" value="1"/>
</dbReference>